<accession>A0A067N7T2</accession>
<dbReference type="Gene3D" id="2.40.128.320">
    <property type="entry name" value="Protein HRI1, N-terminal domain"/>
    <property type="match status" value="1"/>
</dbReference>
<evidence type="ECO:0000313" key="1">
    <source>
        <dbReference type="EMBL" id="KDQ24098.1"/>
    </source>
</evidence>
<gene>
    <name evidence="1" type="ORF">PLEOSDRAFT_170784</name>
</gene>
<organism evidence="1 2">
    <name type="scientific">Pleurotus ostreatus (strain PC15)</name>
    <name type="common">Oyster mushroom</name>
    <dbReference type="NCBI Taxonomy" id="1137138"/>
    <lineage>
        <taxon>Eukaryota</taxon>
        <taxon>Fungi</taxon>
        <taxon>Dikarya</taxon>
        <taxon>Basidiomycota</taxon>
        <taxon>Agaricomycotina</taxon>
        <taxon>Agaricomycetes</taxon>
        <taxon>Agaricomycetidae</taxon>
        <taxon>Agaricales</taxon>
        <taxon>Pleurotineae</taxon>
        <taxon>Pleurotaceae</taxon>
        <taxon>Pleurotus</taxon>
    </lineage>
</organism>
<proteinExistence type="predicted"/>
<evidence type="ECO:0008006" key="3">
    <source>
        <dbReference type="Google" id="ProtNLM"/>
    </source>
</evidence>
<dbReference type="InterPro" id="IPR031818">
    <property type="entry name" value="Hri1"/>
</dbReference>
<dbReference type="EMBL" id="KL198012">
    <property type="protein sequence ID" value="KDQ24098.1"/>
    <property type="molecule type" value="Genomic_DNA"/>
</dbReference>
<dbReference type="STRING" id="1137138.A0A067N7T2"/>
<dbReference type="InterPro" id="IPR043047">
    <property type="entry name" value="Hri1_N_sf"/>
</dbReference>
<dbReference type="OrthoDB" id="4045395at2759"/>
<protein>
    <recommendedName>
        <fullName evidence="3">Protein HRI1</fullName>
    </recommendedName>
</protein>
<dbReference type="Proteomes" id="UP000027073">
    <property type="component" value="Unassembled WGS sequence"/>
</dbReference>
<reference evidence="2" key="1">
    <citation type="journal article" date="2014" name="Proc. Natl. Acad. Sci. U.S.A.">
        <title>Extensive sampling of basidiomycete genomes demonstrates inadequacy of the white-rot/brown-rot paradigm for wood decay fungi.</title>
        <authorList>
            <person name="Riley R."/>
            <person name="Salamov A.A."/>
            <person name="Brown D.W."/>
            <person name="Nagy L.G."/>
            <person name="Floudas D."/>
            <person name="Held B.W."/>
            <person name="Levasseur A."/>
            <person name="Lombard V."/>
            <person name="Morin E."/>
            <person name="Otillar R."/>
            <person name="Lindquist E.A."/>
            <person name="Sun H."/>
            <person name="LaButti K.M."/>
            <person name="Schmutz J."/>
            <person name="Jabbour D."/>
            <person name="Luo H."/>
            <person name="Baker S.E."/>
            <person name="Pisabarro A.G."/>
            <person name="Walton J.D."/>
            <person name="Blanchette R.A."/>
            <person name="Henrissat B."/>
            <person name="Martin F."/>
            <person name="Cullen D."/>
            <person name="Hibbett D.S."/>
            <person name="Grigoriev I.V."/>
        </authorList>
    </citation>
    <scope>NUCLEOTIDE SEQUENCE [LARGE SCALE GENOMIC DNA]</scope>
    <source>
        <strain evidence="2">PC15</strain>
    </source>
</reference>
<dbReference type="VEuPathDB" id="FungiDB:PLEOSDRAFT_170784"/>
<dbReference type="HOGENOM" id="CLU_060351_0_1_1"/>
<evidence type="ECO:0000313" key="2">
    <source>
        <dbReference type="Proteomes" id="UP000027073"/>
    </source>
</evidence>
<dbReference type="AlphaFoldDB" id="A0A067N7T2"/>
<dbReference type="InParanoid" id="A0A067N7T2"/>
<name>A0A067N7T2_PLEO1</name>
<sequence>MPASISIRTGIRWIHITADSADETKWGEWSEPTDTVVLTASNGWFLDVRFLRDGGELDWAFAGRRSVKGKITKFEHMIDSRTTDAETVVDEGENMEMEDGSIVERGKMVNPATGSLMVYEEKWHEEESSGGLIIRRKGKQDVWQAIVGDYQLGLGRYQDGGFWAWQARKKDGVWQRIHATKNADPEDSHWLILANE</sequence>
<dbReference type="Pfam" id="PF16815">
    <property type="entry name" value="HRI1"/>
    <property type="match status" value="1"/>
</dbReference>